<evidence type="ECO:0000313" key="2">
    <source>
        <dbReference type="Proteomes" id="UP000230233"/>
    </source>
</evidence>
<organism evidence="1 2">
    <name type="scientific">Caenorhabditis nigoni</name>
    <dbReference type="NCBI Taxonomy" id="1611254"/>
    <lineage>
        <taxon>Eukaryota</taxon>
        <taxon>Metazoa</taxon>
        <taxon>Ecdysozoa</taxon>
        <taxon>Nematoda</taxon>
        <taxon>Chromadorea</taxon>
        <taxon>Rhabditida</taxon>
        <taxon>Rhabditina</taxon>
        <taxon>Rhabditomorpha</taxon>
        <taxon>Rhabditoidea</taxon>
        <taxon>Rhabditidae</taxon>
        <taxon>Peloderinae</taxon>
        <taxon>Caenorhabditis</taxon>
    </lineage>
</organism>
<dbReference type="OrthoDB" id="10572267at2759"/>
<dbReference type="EMBL" id="PDUG01000005">
    <property type="protein sequence ID" value="PIC28069.1"/>
    <property type="molecule type" value="Genomic_DNA"/>
</dbReference>
<dbReference type="AlphaFoldDB" id="A0A2G5TLC6"/>
<sequence length="83" mass="9984">MDKFQESQFSDPYYQAPADPYYQSSYKSNYQPIKLWYTPQTYQIGTGVVPSTAGNQNPYNPYYPYYPYDWSNYNTDFYNPYNN</sequence>
<proteinExistence type="predicted"/>
<evidence type="ECO:0000313" key="1">
    <source>
        <dbReference type="EMBL" id="PIC28069.1"/>
    </source>
</evidence>
<dbReference type="Proteomes" id="UP000230233">
    <property type="component" value="Chromosome V"/>
</dbReference>
<keyword evidence="2" id="KW-1185">Reference proteome</keyword>
<gene>
    <name evidence="1" type="primary">Cni-F21C10.18</name>
    <name evidence="1" type="synonym">Cnig_chr_V.g20107</name>
    <name evidence="1" type="ORF">B9Z55_020107</name>
</gene>
<reference evidence="2" key="1">
    <citation type="submission" date="2017-10" db="EMBL/GenBank/DDBJ databases">
        <title>Rapid genome shrinkage in a self-fertile nematode reveals novel sperm competition proteins.</title>
        <authorList>
            <person name="Yin D."/>
            <person name="Schwarz E.M."/>
            <person name="Thomas C.G."/>
            <person name="Felde R.L."/>
            <person name="Korf I.F."/>
            <person name="Cutter A.D."/>
            <person name="Schartner C.M."/>
            <person name="Ralston E.J."/>
            <person name="Meyer B.J."/>
            <person name="Haag E.S."/>
        </authorList>
    </citation>
    <scope>NUCLEOTIDE SEQUENCE [LARGE SCALE GENOMIC DNA]</scope>
    <source>
        <strain evidence="2">JU1422</strain>
    </source>
</reference>
<protein>
    <submittedName>
        <fullName evidence="1">Uncharacterized protein</fullName>
    </submittedName>
</protein>
<comment type="caution">
    <text evidence="1">The sequence shown here is derived from an EMBL/GenBank/DDBJ whole genome shotgun (WGS) entry which is preliminary data.</text>
</comment>
<name>A0A2G5TLC6_9PELO</name>
<accession>A0A2G5TLC6</accession>